<feature type="region of interest" description="Disordered" evidence="1">
    <location>
        <begin position="216"/>
        <end position="238"/>
    </location>
</feature>
<gene>
    <name evidence="2" type="ORF">PAPYR_444</name>
</gene>
<evidence type="ECO:0000313" key="2">
    <source>
        <dbReference type="EMBL" id="KAJ4463162.1"/>
    </source>
</evidence>
<evidence type="ECO:0000313" key="3">
    <source>
        <dbReference type="Proteomes" id="UP001141327"/>
    </source>
</evidence>
<comment type="caution">
    <text evidence="2">The sequence shown here is derived from an EMBL/GenBank/DDBJ whole genome shotgun (WGS) entry which is preliminary data.</text>
</comment>
<protein>
    <submittedName>
        <fullName evidence="2">Uncharacterized protein</fullName>
    </submittedName>
</protein>
<feature type="compositionally biased region" description="Low complexity" evidence="1">
    <location>
        <begin position="94"/>
        <end position="105"/>
    </location>
</feature>
<evidence type="ECO:0000256" key="1">
    <source>
        <dbReference type="SAM" id="MobiDB-lite"/>
    </source>
</evidence>
<name>A0ABQ8UX62_9EUKA</name>
<sequence>MVCRLLFPLIDVDPGHSCKSPLDTPLEWLEPPIPHSLLVAETREGGPVGAGLAAPSGPPSSPPHSAGSPAPPPRTGSTSSPPPMGFHIQRPTSTSPGGRRATRPGAFPPPPPPPSDPVAPVAPQPQALPPLSFSFGTTSPPAPAPGPAGPAQQAAAPMGSPHTQRPQQSGPVADLLPFLSSPPPVAASLASIPPPVAAAESKYVPPLIEFFSNPLPPTAPAAAPPAVPPATQHPFLTL</sequence>
<keyword evidence="3" id="KW-1185">Reference proteome</keyword>
<feature type="compositionally biased region" description="Pro residues" evidence="1">
    <location>
        <begin position="106"/>
        <end position="128"/>
    </location>
</feature>
<dbReference type="EMBL" id="JAPMOS010000001">
    <property type="protein sequence ID" value="KAJ4463162.1"/>
    <property type="molecule type" value="Genomic_DNA"/>
</dbReference>
<feature type="compositionally biased region" description="Polar residues" evidence="1">
    <location>
        <begin position="161"/>
        <end position="170"/>
    </location>
</feature>
<feature type="region of interest" description="Disordered" evidence="1">
    <location>
        <begin position="46"/>
        <end position="177"/>
    </location>
</feature>
<feature type="compositionally biased region" description="Pro residues" evidence="1">
    <location>
        <begin position="216"/>
        <end position="228"/>
    </location>
</feature>
<dbReference type="Proteomes" id="UP001141327">
    <property type="component" value="Unassembled WGS sequence"/>
</dbReference>
<accession>A0ABQ8UX62</accession>
<feature type="compositionally biased region" description="Pro residues" evidence="1">
    <location>
        <begin position="69"/>
        <end position="84"/>
    </location>
</feature>
<organism evidence="2 3">
    <name type="scientific">Paratrimastix pyriformis</name>
    <dbReference type="NCBI Taxonomy" id="342808"/>
    <lineage>
        <taxon>Eukaryota</taxon>
        <taxon>Metamonada</taxon>
        <taxon>Preaxostyla</taxon>
        <taxon>Paratrimastigidae</taxon>
        <taxon>Paratrimastix</taxon>
    </lineage>
</organism>
<proteinExistence type="predicted"/>
<reference evidence="2" key="1">
    <citation type="journal article" date="2022" name="bioRxiv">
        <title>Genomics of Preaxostyla Flagellates Illuminates Evolutionary Transitions and the Path Towards Mitochondrial Loss.</title>
        <authorList>
            <person name="Novak L.V.F."/>
            <person name="Treitli S.C."/>
            <person name="Pyrih J."/>
            <person name="Halakuc P."/>
            <person name="Pipaliya S.V."/>
            <person name="Vacek V."/>
            <person name="Brzon O."/>
            <person name="Soukal P."/>
            <person name="Eme L."/>
            <person name="Dacks J.B."/>
            <person name="Karnkowska A."/>
            <person name="Elias M."/>
            <person name="Hampl V."/>
        </authorList>
    </citation>
    <scope>NUCLEOTIDE SEQUENCE</scope>
    <source>
        <strain evidence="2">RCP-MX</strain>
    </source>
</reference>